<reference evidence="2" key="1">
    <citation type="submission" date="2016-11" db="UniProtKB">
        <authorList>
            <consortium name="WormBaseParasite"/>
        </authorList>
    </citation>
    <scope>IDENTIFICATION</scope>
    <source>
        <strain evidence="2">KR3021</strain>
    </source>
</reference>
<proteinExistence type="predicted"/>
<dbReference type="Proteomes" id="UP000095286">
    <property type="component" value="Unplaced"/>
</dbReference>
<accession>A0AC35TZ77</accession>
<organism evidence="1 2">
    <name type="scientific">Rhabditophanes sp. KR3021</name>
    <dbReference type="NCBI Taxonomy" id="114890"/>
    <lineage>
        <taxon>Eukaryota</taxon>
        <taxon>Metazoa</taxon>
        <taxon>Ecdysozoa</taxon>
        <taxon>Nematoda</taxon>
        <taxon>Chromadorea</taxon>
        <taxon>Rhabditida</taxon>
        <taxon>Tylenchina</taxon>
        <taxon>Panagrolaimomorpha</taxon>
        <taxon>Strongyloidoidea</taxon>
        <taxon>Alloionematidae</taxon>
        <taxon>Rhabditophanes</taxon>
    </lineage>
</organism>
<sequence length="89" mass="9782">MATTTAVKRDSIMEQNHDEAMDLFHAECAANKLALSSTQLKMPNHVKITNSPVVLMIAPATVISQQSFLDKGMNEVMGKLNINENKSTH</sequence>
<evidence type="ECO:0000313" key="2">
    <source>
        <dbReference type="WBParaSite" id="RSKR_0000593500.1"/>
    </source>
</evidence>
<dbReference type="WBParaSite" id="RSKR_0000593500.1">
    <property type="protein sequence ID" value="RSKR_0000593500.1"/>
    <property type="gene ID" value="RSKR_0000593500"/>
</dbReference>
<name>A0AC35TZ77_9BILA</name>
<evidence type="ECO:0000313" key="1">
    <source>
        <dbReference type="Proteomes" id="UP000095286"/>
    </source>
</evidence>
<protein>
    <submittedName>
        <fullName evidence="2">Retrotransposon gag protein</fullName>
    </submittedName>
</protein>